<sequence>MSGFSKNPNSIHQNNLKFLADLNKLTSNRVKELKNRFPNGPNKHLSRGRYCLRSDYIPQFDEWTSFTESPPSPQPSPPPQYWTNQQSAQQLRGITQQPINHSQGFNQQPGHYQRGNSQMPSHSQRLPVNSQQKSTIQATRQQTAPNTSNTGANGQTPAPPEKKVNLSVANMLLSLGLTNSFNDKELKVLKEQGRLPKEEEQGRLSKKNGETSSVARRSQSQANQQQRRQEGKQPAIKKPVQENITLSTLTKCQNLLETYENIRKSRKRLILPKEEDIKVLHKRNKEKEVAMKRPQKRPALKGKSKEKAADLDENVEIASVKKQARPEQFIVALKHSAKRSRENDDVMASSKSMASKKRKTEHNSAVQTVSRTVQVEAETNTQEVQTDPSNVNVVSVAVQTDSDLPSANVSYSNSSTESTLANDEVMKMANEAHKRYEDLFTKATNLKRQGDHNENPSDYAEAACYYADAFYEQLIAASLGHNENVVNPAGFMSHVINRFDKDKKIQAAFWGLRALITRRYFIFEDKRVRPIFKDTIIRYNELIEKTGRLSEQTLAYKREHYNKALSDSHKVEDLVNEFTKYWEKTNMYKQLGFNLESDIRVAVDYIRNLLKEWRRDNDSKNKDIKKSASQPKSRSNRH</sequence>
<feature type="compositionally biased region" description="Basic and acidic residues" evidence="1">
    <location>
        <begin position="192"/>
        <end position="209"/>
    </location>
</feature>
<protein>
    <submittedName>
        <fullName evidence="2">Uncharacterized protein</fullName>
    </submittedName>
</protein>
<reference evidence="2 3" key="1">
    <citation type="submission" date="2016-04" db="EMBL/GenBank/DDBJ databases">
        <title>Genome analyses suggest a sexual origin of heterokaryosis in a supposedly ancient asexual fungus.</title>
        <authorList>
            <person name="Ropars J."/>
            <person name="Sedzielewska K."/>
            <person name="Noel J."/>
            <person name="Charron P."/>
            <person name="Farinelli L."/>
            <person name="Marton T."/>
            <person name="Kruger M."/>
            <person name="Pelin A."/>
            <person name="Brachmann A."/>
            <person name="Corradi N."/>
        </authorList>
    </citation>
    <scope>NUCLEOTIDE SEQUENCE [LARGE SCALE GENOMIC DNA]</scope>
    <source>
        <strain evidence="2 3">C2</strain>
    </source>
</reference>
<organism evidence="2 3">
    <name type="scientific">Rhizophagus irregularis</name>
    <dbReference type="NCBI Taxonomy" id="588596"/>
    <lineage>
        <taxon>Eukaryota</taxon>
        <taxon>Fungi</taxon>
        <taxon>Fungi incertae sedis</taxon>
        <taxon>Mucoromycota</taxon>
        <taxon>Glomeromycotina</taxon>
        <taxon>Glomeromycetes</taxon>
        <taxon>Glomerales</taxon>
        <taxon>Glomeraceae</taxon>
        <taxon>Rhizophagus</taxon>
    </lineage>
</organism>
<evidence type="ECO:0000313" key="2">
    <source>
        <dbReference type="EMBL" id="PKK70706.1"/>
    </source>
</evidence>
<comment type="caution">
    <text evidence="2">The sequence shown here is derived from an EMBL/GenBank/DDBJ whole genome shotgun (WGS) entry which is preliminary data.</text>
</comment>
<feature type="region of interest" description="Disordered" evidence="1">
    <location>
        <begin position="336"/>
        <end position="367"/>
    </location>
</feature>
<reference evidence="2 3" key="2">
    <citation type="submission" date="2017-10" db="EMBL/GenBank/DDBJ databases">
        <title>Extensive intraspecific genome diversity in a model arbuscular mycorrhizal fungus.</title>
        <authorList>
            <person name="Chen E.C.H."/>
            <person name="Morin E."/>
            <person name="Baudet D."/>
            <person name="Noel J."/>
            <person name="Ndikumana S."/>
            <person name="Charron P."/>
            <person name="St-Onge C."/>
            <person name="Giorgi J."/>
            <person name="Grigoriev I.V."/>
            <person name="Roux C."/>
            <person name="Martin F.M."/>
            <person name="Corradi N."/>
        </authorList>
    </citation>
    <scope>NUCLEOTIDE SEQUENCE [LARGE SCALE GENOMIC DNA]</scope>
    <source>
        <strain evidence="2 3">C2</strain>
    </source>
</reference>
<feature type="compositionally biased region" description="Basic residues" evidence="1">
    <location>
        <begin position="293"/>
        <end position="302"/>
    </location>
</feature>
<feature type="compositionally biased region" description="Polar residues" evidence="1">
    <location>
        <begin position="628"/>
        <end position="638"/>
    </location>
</feature>
<accession>A0A2N1N9U9</accession>
<name>A0A2N1N9U9_9GLOM</name>
<feature type="region of interest" description="Disordered" evidence="1">
    <location>
        <begin position="192"/>
        <end position="239"/>
    </location>
</feature>
<dbReference type="VEuPathDB" id="FungiDB:FUN_002651"/>
<dbReference type="Proteomes" id="UP000233469">
    <property type="component" value="Unassembled WGS sequence"/>
</dbReference>
<dbReference type="VEuPathDB" id="FungiDB:RhiirA1_419517"/>
<feature type="compositionally biased region" description="Polar residues" evidence="1">
    <location>
        <begin position="81"/>
        <end position="156"/>
    </location>
</feature>
<gene>
    <name evidence="2" type="ORF">RhiirC2_745974</name>
</gene>
<feature type="region of interest" description="Disordered" evidence="1">
    <location>
        <begin position="63"/>
        <end position="162"/>
    </location>
</feature>
<proteinExistence type="predicted"/>
<dbReference type="AlphaFoldDB" id="A0A2N1N9U9"/>
<feature type="compositionally biased region" description="Low complexity" evidence="1">
    <location>
        <begin position="212"/>
        <end position="226"/>
    </location>
</feature>
<feature type="region of interest" description="Disordered" evidence="1">
    <location>
        <begin position="618"/>
        <end position="638"/>
    </location>
</feature>
<feature type="region of interest" description="Disordered" evidence="1">
    <location>
        <begin position="286"/>
        <end position="307"/>
    </location>
</feature>
<dbReference type="VEuPathDB" id="FungiDB:RhiirFUN_002733"/>
<evidence type="ECO:0000256" key="1">
    <source>
        <dbReference type="SAM" id="MobiDB-lite"/>
    </source>
</evidence>
<dbReference type="EMBL" id="LLXL01000587">
    <property type="protein sequence ID" value="PKK70706.1"/>
    <property type="molecule type" value="Genomic_DNA"/>
</dbReference>
<feature type="compositionally biased region" description="Pro residues" evidence="1">
    <location>
        <begin position="70"/>
        <end position="80"/>
    </location>
</feature>
<evidence type="ECO:0000313" key="3">
    <source>
        <dbReference type="Proteomes" id="UP000233469"/>
    </source>
</evidence>